<feature type="region of interest" description="Disordered" evidence="1">
    <location>
        <begin position="179"/>
        <end position="239"/>
    </location>
</feature>
<evidence type="ECO:0000313" key="3">
    <source>
        <dbReference type="EMBL" id="KDO21226.1"/>
    </source>
</evidence>
<proteinExistence type="predicted"/>
<feature type="chain" id="PRO_5001634098" description="RxLR effector protein" evidence="2">
    <location>
        <begin position="18"/>
        <end position="320"/>
    </location>
</feature>
<accession>A0A067C3W9</accession>
<protein>
    <recommendedName>
        <fullName evidence="5">RxLR effector protein</fullName>
    </recommendedName>
</protein>
<dbReference type="GeneID" id="24135587"/>
<name>A0A067C3W9_SAPPC</name>
<keyword evidence="4" id="KW-1185">Reference proteome</keyword>
<dbReference type="EMBL" id="KK583292">
    <property type="protein sequence ID" value="KDO21226.1"/>
    <property type="molecule type" value="Genomic_DNA"/>
</dbReference>
<organism evidence="3 4">
    <name type="scientific">Saprolegnia parasitica (strain CBS 223.65)</name>
    <dbReference type="NCBI Taxonomy" id="695850"/>
    <lineage>
        <taxon>Eukaryota</taxon>
        <taxon>Sar</taxon>
        <taxon>Stramenopiles</taxon>
        <taxon>Oomycota</taxon>
        <taxon>Saprolegniomycetes</taxon>
        <taxon>Saprolegniales</taxon>
        <taxon>Saprolegniaceae</taxon>
        <taxon>Saprolegnia</taxon>
    </lineage>
</organism>
<evidence type="ECO:0000256" key="1">
    <source>
        <dbReference type="SAM" id="MobiDB-lite"/>
    </source>
</evidence>
<dbReference type="RefSeq" id="XP_012208059.1">
    <property type="nucleotide sequence ID" value="XM_012352669.1"/>
</dbReference>
<evidence type="ECO:0000313" key="4">
    <source>
        <dbReference type="Proteomes" id="UP000030745"/>
    </source>
</evidence>
<dbReference type="KEGG" id="spar:SPRG_13726"/>
<evidence type="ECO:0000256" key="2">
    <source>
        <dbReference type="SAM" id="SignalP"/>
    </source>
</evidence>
<dbReference type="Proteomes" id="UP000030745">
    <property type="component" value="Unassembled WGS sequence"/>
</dbReference>
<feature type="compositionally biased region" description="Acidic residues" evidence="1">
    <location>
        <begin position="179"/>
        <end position="208"/>
    </location>
</feature>
<gene>
    <name evidence="3" type="ORF">SPRG_13726</name>
</gene>
<feature type="signal peptide" evidence="2">
    <location>
        <begin position="1"/>
        <end position="17"/>
    </location>
</feature>
<reference evidence="3 4" key="1">
    <citation type="journal article" date="2013" name="PLoS Genet.">
        <title>Distinctive expansion of potential virulence genes in the genome of the oomycete fish pathogen Saprolegnia parasitica.</title>
        <authorList>
            <person name="Jiang R.H."/>
            <person name="de Bruijn I."/>
            <person name="Haas B.J."/>
            <person name="Belmonte R."/>
            <person name="Lobach L."/>
            <person name="Christie J."/>
            <person name="van den Ackerveken G."/>
            <person name="Bottin A."/>
            <person name="Bulone V."/>
            <person name="Diaz-Moreno S.M."/>
            <person name="Dumas B."/>
            <person name="Fan L."/>
            <person name="Gaulin E."/>
            <person name="Govers F."/>
            <person name="Grenville-Briggs L.J."/>
            <person name="Horner N.R."/>
            <person name="Levin J.Z."/>
            <person name="Mammella M."/>
            <person name="Meijer H.J."/>
            <person name="Morris P."/>
            <person name="Nusbaum C."/>
            <person name="Oome S."/>
            <person name="Phillips A.J."/>
            <person name="van Rooyen D."/>
            <person name="Rzeszutek E."/>
            <person name="Saraiva M."/>
            <person name="Secombes C.J."/>
            <person name="Seidl M.F."/>
            <person name="Snel B."/>
            <person name="Stassen J.H."/>
            <person name="Sykes S."/>
            <person name="Tripathy S."/>
            <person name="van den Berg H."/>
            <person name="Vega-Arreguin J.C."/>
            <person name="Wawra S."/>
            <person name="Young S.K."/>
            <person name="Zeng Q."/>
            <person name="Dieguez-Uribeondo J."/>
            <person name="Russ C."/>
            <person name="Tyler B.M."/>
            <person name="van West P."/>
        </authorList>
    </citation>
    <scope>NUCLEOTIDE SEQUENCE [LARGE SCALE GENOMIC DNA]</scope>
    <source>
        <strain evidence="3 4">CBS 223.65</strain>
    </source>
</reference>
<sequence>MKTSFFSLLVICALTAAKDSRYLRAAGQANSVIEKVPTVDVVAEVPAVEPTQSWSDILDHSGDDEDEDSSEWLASADESAAVEADVLLTKAETAIDQLMAVVASVDDLNAAEKAALAFAGTVADDIDTLFNNDDAVVALPEGSWTDKIKNGTKTISDWFHGKKDGDEGDVQVVVVEAAEEDVDDFEEAENADGDDAEDAEDAEDDDDDKSLLDKIFGSDDTEDDAAVASPEGSWTDKIKNGTKTISDWFHGKKDGEDDELLNLDDVNVDDVLDSLDVDEEAVVAADEGDDDVGLSDLDDLTLEDVVEDLNAEDADDDEAN</sequence>
<dbReference type="VEuPathDB" id="FungiDB:SPRG_13726"/>
<dbReference type="AlphaFoldDB" id="A0A067C3W9"/>
<evidence type="ECO:0008006" key="5">
    <source>
        <dbReference type="Google" id="ProtNLM"/>
    </source>
</evidence>
<keyword evidence="2" id="KW-0732">Signal</keyword>